<feature type="region of interest" description="Disordered" evidence="1">
    <location>
        <begin position="55"/>
        <end position="88"/>
    </location>
</feature>
<protein>
    <submittedName>
        <fullName evidence="2">Uncharacterized protein</fullName>
    </submittedName>
</protein>
<proteinExistence type="predicted"/>
<dbReference type="EMBL" id="JARKIB010000087">
    <property type="protein sequence ID" value="KAJ7744407.1"/>
    <property type="molecule type" value="Genomic_DNA"/>
</dbReference>
<gene>
    <name evidence="2" type="ORF">B0H16DRAFT_1693233</name>
</gene>
<feature type="region of interest" description="Disordered" evidence="1">
    <location>
        <begin position="1"/>
        <end position="20"/>
    </location>
</feature>
<feature type="compositionally biased region" description="Basic and acidic residues" evidence="1">
    <location>
        <begin position="71"/>
        <end position="88"/>
    </location>
</feature>
<reference evidence="2" key="1">
    <citation type="submission" date="2023-03" db="EMBL/GenBank/DDBJ databases">
        <title>Massive genome expansion in bonnet fungi (Mycena s.s.) driven by repeated elements and novel gene families across ecological guilds.</title>
        <authorList>
            <consortium name="Lawrence Berkeley National Laboratory"/>
            <person name="Harder C.B."/>
            <person name="Miyauchi S."/>
            <person name="Viragh M."/>
            <person name="Kuo A."/>
            <person name="Thoen E."/>
            <person name="Andreopoulos B."/>
            <person name="Lu D."/>
            <person name="Skrede I."/>
            <person name="Drula E."/>
            <person name="Henrissat B."/>
            <person name="Morin E."/>
            <person name="Kohler A."/>
            <person name="Barry K."/>
            <person name="LaButti K."/>
            <person name="Morin E."/>
            <person name="Salamov A."/>
            <person name="Lipzen A."/>
            <person name="Mereny Z."/>
            <person name="Hegedus B."/>
            <person name="Baldrian P."/>
            <person name="Stursova M."/>
            <person name="Weitz H."/>
            <person name="Taylor A."/>
            <person name="Grigoriev I.V."/>
            <person name="Nagy L.G."/>
            <person name="Martin F."/>
            <person name="Kauserud H."/>
        </authorList>
    </citation>
    <scope>NUCLEOTIDE SEQUENCE</scope>
    <source>
        <strain evidence="2">CBHHK182m</strain>
    </source>
</reference>
<dbReference type="AlphaFoldDB" id="A0AAD7IJ72"/>
<keyword evidence="3" id="KW-1185">Reference proteome</keyword>
<name>A0AAD7IJ72_9AGAR</name>
<dbReference type="Proteomes" id="UP001215598">
    <property type="component" value="Unassembled WGS sequence"/>
</dbReference>
<sequence length="224" mass="25432">MPRVRLGRSQLGVDDADSDAMAGTGEQHLLTLSTKSAGATGANVRLGLWDRPRAMLFSSPPRTRTTPWAGTREHRAERQARERPRPEPRVHEVRYRYEDAGTLVRIGSLTPVSIMEPVPRDFVNPVSVSVSPRQSSAVTQRQCDNSASVQRYGYHCLIHSLTTLQHRSSRYSHLLNILCPMRVHWFNFLDVLGAKSFSPRRHFVNLRFTQHTAPAYRNASFLQF</sequence>
<evidence type="ECO:0000313" key="3">
    <source>
        <dbReference type="Proteomes" id="UP001215598"/>
    </source>
</evidence>
<accession>A0AAD7IJ72</accession>
<organism evidence="2 3">
    <name type="scientific">Mycena metata</name>
    <dbReference type="NCBI Taxonomy" id="1033252"/>
    <lineage>
        <taxon>Eukaryota</taxon>
        <taxon>Fungi</taxon>
        <taxon>Dikarya</taxon>
        <taxon>Basidiomycota</taxon>
        <taxon>Agaricomycotina</taxon>
        <taxon>Agaricomycetes</taxon>
        <taxon>Agaricomycetidae</taxon>
        <taxon>Agaricales</taxon>
        <taxon>Marasmiineae</taxon>
        <taxon>Mycenaceae</taxon>
        <taxon>Mycena</taxon>
    </lineage>
</organism>
<comment type="caution">
    <text evidence="2">The sequence shown here is derived from an EMBL/GenBank/DDBJ whole genome shotgun (WGS) entry which is preliminary data.</text>
</comment>
<evidence type="ECO:0000256" key="1">
    <source>
        <dbReference type="SAM" id="MobiDB-lite"/>
    </source>
</evidence>
<evidence type="ECO:0000313" key="2">
    <source>
        <dbReference type="EMBL" id="KAJ7744407.1"/>
    </source>
</evidence>